<sequence length="477" mass="53158">MLVPKRSECLYFVNNPDLKAFLACDGQPLPIFRMEEFPNKVTGFVQGTYRANFTVGIYDGRKKRAPTGREVMIYFAQDYCSASMISFEDEPDADTRFDLFESVRVDADHTRPFSFGAVPTSDDHNRISTDDNFLDDVFSVRVTVRAIKNYKQRVVRKKDQKAPQYRDQLKMQQKDKRCIDEKSEKASFSLTASYGPLAVEPAKKSKEKETRTTYDHVREDVVDMTFKFFVVSDSWVKQWLGERATSAPPIPPPVGMVDKGDVLYFDFDAAEISENYADHRAKRQKIEATKPKQDTTMPAKAADQEAIDKDASEEVDESLADEADDEDEDEDPDDDSDDSASYVSKQQPTTSRAAATRSHTAVSSATEASPSDAPMPAVQPMVKPASFSPSQYVADQAPTPAAVRALRGTEPQPHVRFERDESAIAYLDQFQQSYVDLYGGLDPLRDYGSPVGTSWWDDQTGQQASGSGSGAAGATQM</sequence>
<name>A0AAV5GPA9_9BASI</name>
<reference evidence="2 3" key="1">
    <citation type="submission" date="2021-12" db="EMBL/GenBank/DDBJ databases">
        <title>High titer production of polyol ester of fatty acids by Rhodotorula paludigena BS15 towards product separation-free biomass refinery.</title>
        <authorList>
            <person name="Mano J."/>
            <person name="Ono H."/>
            <person name="Tanaka T."/>
            <person name="Naito K."/>
            <person name="Sushida H."/>
            <person name="Ike M."/>
            <person name="Tokuyasu K."/>
            <person name="Kitaoka M."/>
        </authorList>
    </citation>
    <scope>NUCLEOTIDE SEQUENCE [LARGE SCALE GENOMIC DNA]</scope>
    <source>
        <strain evidence="2 3">BS15</strain>
    </source>
</reference>
<dbReference type="AlphaFoldDB" id="A0AAV5GPA9"/>
<feature type="compositionally biased region" description="Low complexity" evidence="1">
    <location>
        <begin position="349"/>
        <end position="366"/>
    </location>
</feature>
<keyword evidence="3" id="KW-1185">Reference proteome</keyword>
<evidence type="ECO:0000313" key="2">
    <source>
        <dbReference type="EMBL" id="GJN90503.1"/>
    </source>
</evidence>
<gene>
    <name evidence="2" type="ORF">Rhopal_003514-T1</name>
</gene>
<dbReference type="EMBL" id="BQKY01000007">
    <property type="protein sequence ID" value="GJN90503.1"/>
    <property type="molecule type" value="Genomic_DNA"/>
</dbReference>
<feature type="region of interest" description="Disordered" evidence="1">
    <location>
        <begin position="452"/>
        <end position="477"/>
    </location>
</feature>
<proteinExistence type="predicted"/>
<comment type="caution">
    <text evidence="2">The sequence shown here is derived from an EMBL/GenBank/DDBJ whole genome shotgun (WGS) entry which is preliminary data.</text>
</comment>
<feature type="compositionally biased region" description="Acidic residues" evidence="1">
    <location>
        <begin position="313"/>
        <end position="338"/>
    </location>
</feature>
<feature type="region of interest" description="Disordered" evidence="1">
    <location>
        <begin position="280"/>
        <end position="383"/>
    </location>
</feature>
<feature type="compositionally biased region" description="Basic and acidic residues" evidence="1">
    <location>
        <begin position="280"/>
        <end position="293"/>
    </location>
</feature>
<protein>
    <submittedName>
        <fullName evidence="2">Uncharacterized protein</fullName>
    </submittedName>
</protein>
<feature type="compositionally biased region" description="Low complexity" evidence="1">
    <location>
        <begin position="459"/>
        <end position="477"/>
    </location>
</feature>
<accession>A0AAV5GPA9</accession>
<organism evidence="2 3">
    <name type="scientific">Rhodotorula paludigena</name>
    <dbReference type="NCBI Taxonomy" id="86838"/>
    <lineage>
        <taxon>Eukaryota</taxon>
        <taxon>Fungi</taxon>
        <taxon>Dikarya</taxon>
        <taxon>Basidiomycota</taxon>
        <taxon>Pucciniomycotina</taxon>
        <taxon>Microbotryomycetes</taxon>
        <taxon>Sporidiobolales</taxon>
        <taxon>Sporidiobolaceae</taxon>
        <taxon>Rhodotorula</taxon>
    </lineage>
</organism>
<evidence type="ECO:0000256" key="1">
    <source>
        <dbReference type="SAM" id="MobiDB-lite"/>
    </source>
</evidence>
<dbReference type="Proteomes" id="UP001342314">
    <property type="component" value="Unassembled WGS sequence"/>
</dbReference>
<evidence type="ECO:0000313" key="3">
    <source>
        <dbReference type="Proteomes" id="UP001342314"/>
    </source>
</evidence>
<feature type="compositionally biased region" description="Basic and acidic residues" evidence="1">
    <location>
        <begin position="302"/>
        <end position="312"/>
    </location>
</feature>